<dbReference type="AlphaFoldDB" id="N1MTY5"/>
<gene>
    <name evidence="2" type="ORF">EBBID32_45730</name>
</gene>
<evidence type="ECO:0000256" key="1">
    <source>
        <dbReference type="SAM" id="Phobius"/>
    </source>
</evidence>
<evidence type="ECO:0000313" key="3">
    <source>
        <dbReference type="Proteomes" id="UP000013201"/>
    </source>
</evidence>
<keyword evidence="1" id="KW-0812">Transmembrane</keyword>
<feature type="transmembrane region" description="Helical" evidence="1">
    <location>
        <begin position="23"/>
        <end position="44"/>
    </location>
</feature>
<dbReference type="EMBL" id="CAVK010000251">
    <property type="protein sequence ID" value="CCW20199.1"/>
    <property type="molecule type" value="Genomic_DNA"/>
</dbReference>
<keyword evidence="3" id="KW-1185">Reference proteome</keyword>
<reference evidence="2 3" key="1">
    <citation type="submission" date="2013-03" db="EMBL/GenBank/DDBJ databases">
        <authorList>
            <person name="Le V."/>
        </authorList>
    </citation>
    <scope>NUCLEOTIDE SEQUENCE [LARGE SCALE GENOMIC DNA]</scope>
    <source>
        <strain evidence="2 3">BiD32</strain>
    </source>
</reference>
<name>N1MTY5_9SPHN</name>
<reference evidence="3" key="2">
    <citation type="submission" date="2013-04" db="EMBL/GenBank/DDBJ databases">
        <title>Bisphenol A degrading Sphingobium sp. strain BiD32.</title>
        <authorList>
            <person name="Nielsen J.L."/>
            <person name="Zhou N.A."/>
            <person name="Kjeldal H."/>
        </authorList>
    </citation>
    <scope>NUCLEOTIDE SEQUENCE [LARGE SCALE GENOMIC DNA]</scope>
    <source>
        <strain evidence="3">BiD32</strain>
    </source>
</reference>
<proteinExistence type="predicted"/>
<evidence type="ECO:0000313" key="2">
    <source>
        <dbReference type="EMBL" id="CCW20199.1"/>
    </source>
</evidence>
<protein>
    <submittedName>
        <fullName evidence="2">Uncharacterized protein</fullName>
    </submittedName>
</protein>
<dbReference type="Proteomes" id="UP000013201">
    <property type="component" value="Unassembled WGS sequence"/>
</dbReference>
<keyword evidence="1" id="KW-1133">Transmembrane helix</keyword>
<sequence>MDDPLLNIVPAQARYAARDGRLCAARIAVSWLISSIAAVLFIAFTVGCDGELRSDVTAGPENHWTKKSRPEGRLYKF</sequence>
<keyword evidence="1" id="KW-0472">Membrane</keyword>
<accession>N1MTY5</accession>
<comment type="caution">
    <text evidence="2">The sequence shown here is derived from an EMBL/GenBank/DDBJ whole genome shotgun (WGS) entry which is preliminary data.</text>
</comment>
<dbReference type="RefSeq" id="WP_006967550.1">
    <property type="nucleotide sequence ID" value="NZ_CAVK010000251.1"/>
</dbReference>
<organism evidence="2 3">
    <name type="scientific">Sphingobium indicum BiD32</name>
    <dbReference type="NCBI Taxonomy" id="1301087"/>
    <lineage>
        <taxon>Bacteria</taxon>
        <taxon>Pseudomonadati</taxon>
        <taxon>Pseudomonadota</taxon>
        <taxon>Alphaproteobacteria</taxon>
        <taxon>Sphingomonadales</taxon>
        <taxon>Sphingomonadaceae</taxon>
        <taxon>Sphingobium</taxon>
    </lineage>
</organism>